<keyword evidence="3" id="KW-1185">Reference proteome</keyword>
<evidence type="ECO:0000313" key="2">
    <source>
        <dbReference type="EMBL" id="GAA4255667.1"/>
    </source>
</evidence>
<dbReference type="Proteomes" id="UP001500620">
    <property type="component" value="Unassembled WGS sequence"/>
</dbReference>
<sequence length="64" mass="7276">MRYRRGEIGDEVRPVRAQRLQGLPDVGCIHPASLGGGRRHADDRRTPPFQSAPARARLRSRFRV</sequence>
<accession>A0ABP8DGV4</accession>
<organism evidence="2 3">
    <name type="scientific">Dactylosporangium darangshiense</name>
    <dbReference type="NCBI Taxonomy" id="579108"/>
    <lineage>
        <taxon>Bacteria</taxon>
        <taxon>Bacillati</taxon>
        <taxon>Actinomycetota</taxon>
        <taxon>Actinomycetes</taxon>
        <taxon>Micromonosporales</taxon>
        <taxon>Micromonosporaceae</taxon>
        <taxon>Dactylosporangium</taxon>
    </lineage>
</organism>
<gene>
    <name evidence="2" type="ORF">GCM10022255_065400</name>
</gene>
<proteinExistence type="predicted"/>
<feature type="region of interest" description="Disordered" evidence="1">
    <location>
        <begin position="32"/>
        <end position="64"/>
    </location>
</feature>
<name>A0ABP8DGV4_9ACTN</name>
<dbReference type="EMBL" id="BAABAT010000021">
    <property type="protein sequence ID" value="GAA4255667.1"/>
    <property type="molecule type" value="Genomic_DNA"/>
</dbReference>
<evidence type="ECO:0000313" key="3">
    <source>
        <dbReference type="Proteomes" id="UP001500620"/>
    </source>
</evidence>
<reference evidence="3" key="1">
    <citation type="journal article" date="2019" name="Int. J. Syst. Evol. Microbiol.">
        <title>The Global Catalogue of Microorganisms (GCM) 10K type strain sequencing project: providing services to taxonomists for standard genome sequencing and annotation.</title>
        <authorList>
            <consortium name="The Broad Institute Genomics Platform"/>
            <consortium name="The Broad Institute Genome Sequencing Center for Infectious Disease"/>
            <person name="Wu L."/>
            <person name="Ma J."/>
        </authorList>
    </citation>
    <scope>NUCLEOTIDE SEQUENCE [LARGE SCALE GENOMIC DNA]</scope>
    <source>
        <strain evidence="3">JCM 17441</strain>
    </source>
</reference>
<comment type="caution">
    <text evidence="2">The sequence shown here is derived from an EMBL/GenBank/DDBJ whole genome shotgun (WGS) entry which is preliminary data.</text>
</comment>
<protein>
    <submittedName>
        <fullName evidence="2">Uncharacterized protein</fullName>
    </submittedName>
</protein>
<evidence type="ECO:0000256" key="1">
    <source>
        <dbReference type="SAM" id="MobiDB-lite"/>
    </source>
</evidence>